<dbReference type="GO" id="GO:0004803">
    <property type="term" value="F:transposase activity"/>
    <property type="evidence" value="ECO:0007669"/>
    <property type="project" value="TreeGrafter"/>
</dbReference>
<dbReference type="GO" id="GO:0005829">
    <property type="term" value="C:cytosol"/>
    <property type="evidence" value="ECO:0007669"/>
    <property type="project" value="TreeGrafter"/>
</dbReference>
<dbReference type="PANTHER" id="PTHR10948:SF23">
    <property type="entry name" value="TRANSPOSASE INSI FOR INSERTION SEQUENCE ELEMENT IS30A-RELATED"/>
    <property type="match status" value="1"/>
</dbReference>
<accession>A0A6D1AER4</accession>
<feature type="non-terminal residue" evidence="2">
    <location>
        <position position="106"/>
    </location>
</feature>
<proteinExistence type="predicted"/>
<name>A0A6D1AER4_ECOLX</name>
<dbReference type="EMBL" id="JAAHTE010000431">
    <property type="protein sequence ID" value="NEU02833.1"/>
    <property type="molecule type" value="Genomic_DNA"/>
</dbReference>
<comment type="caution">
    <text evidence="2">The sequence shown here is derived from an EMBL/GenBank/DDBJ whole genome shotgun (WGS) entry which is preliminary data.</text>
</comment>
<dbReference type="GO" id="GO:0032196">
    <property type="term" value="P:transposition"/>
    <property type="evidence" value="ECO:0007669"/>
    <property type="project" value="TreeGrafter"/>
</dbReference>
<protein>
    <submittedName>
        <fullName evidence="2">Helix-turn-helix domain-containing protein</fullName>
    </submittedName>
</protein>
<evidence type="ECO:0000259" key="1">
    <source>
        <dbReference type="Pfam" id="PF13936"/>
    </source>
</evidence>
<gene>
    <name evidence="2" type="ORF">G3563_27920</name>
</gene>
<dbReference type="PANTHER" id="PTHR10948">
    <property type="entry name" value="TRANSPOSASE"/>
    <property type="match status" value="1"/>
</dbReference>
<dbReference type="Pfam" id="PF13936">
    <property type="entry name" value="HTH_38"/>
    <property type="match status" value="1"/>
</dbReference>
<evidence type="ECO:0000313" key="2">
    <source>
        <dbReference type="EMBL" id="NEU02833.1"/>
    </source>
</evidence>
<feature type="domain" description="Transposase IS30-like HTH" evidence="1">
    <location>
        <begin position="1"/>
        <end position="43"/>
    </location>
</feature>
<dbReference type="InterPro" id="IPR025246">
    <property type="entry name" value="IS30-like_HTH"/>
</dbReference>
<dbReference type="AlphaFoldDB" id="A0A6D1AER4"/>
<sequence length="106" mass="12786">YNHLTYDERAFIEIQIKSGYSIRSIARQLNRNPSTISRELKRNTAFSGLYQCKIAEQKALNRHSHKYLFKFTSNFKYAEFEKFFMEKFDKRFYGIVATARYVKQTF</sequence>
<reference evidence="2" key="1">
    <citation type="submission" date="2020-02" db="EMBL/GenBank/DDBJ databases">
        <title>Investigating the Use of Bacteriophages as New Decolonization Strategy for Intestinal Carriage of CTX-M-15-producing ST131 Escherichia coli: an In Vitro Continuous Culture System Model.</title>
        <authorList>
            <person name="Bernasconi O.J."/>
            <person name="Campos-Madueno E.I."/>
            <person name="Dona V."/>
            <person name="Perreten V."/>
            <person name="Carattoli A."/>
            <person name="Endimiani A."/>
        </authorList>
    </citation>
    <scope>NUCLEOTIDE SEQUENCE</scope>
    <source>
        <strain evidence="2">4901.28</strain>
    </source>
</reference>
<organism evidence="2">
    <name type="scientific">Escherichia coli</name>
    <dbReference type="NCBI Taxonomy" id="562"/>
    <lineage>
        <taxon>Bacteria</taxon>
        <taxon>Pseudomonadati</taxon>
        <taxon>Pseudomonadota</taxon>
        <taxon>Gammaproteobacteria</taxon>
        <taxon>Enterobacterales</taxon>
        <taxon>Enterobacteriaceae</taxon>
        <taxon>Escherichia</taxon>
    </lineage>
</organism>
<dbReference type="Gene3D" id="1.10.10.60">
    <property type="entry name" value="Homeodomain-like"/>
    <property type="match status" value="1"/>
</dbReference>
<feature type="non-terminal residue" evidence="2">
    <location>
        <position position="1"/>
    </location>
</feature>
<dbReference type="InterPro" id="IPR051917">
    <property type="entry name" value="Transposase-Integrase"/>
</dbReference>